<sequence length="256" mass="27952">MTQNYSIQVYNYSGAPRNYLLFQTVPVPSGQPNVFTNVYQSSGIVQSGNYSEVTFQMTDEFFAVYGANPTPLGDHVRVITGSAEPVTLSSGEKPPEQPGTMCVMTTTQGEYPAWEKVSQTQQTEPNAYCISCDGTFNYPTERKSSCSFLPANLQNTANIFIGMGAPDPYTQFIIPVATVPASPNYNFYFQPIVKYYIGTGDFEAGTVVNVTEIGPVLTVDFTQLPGNTAVYTQGQDNEYTLGPPSDTEAVKGHKKQ</sequence>
<evidence type="ECO:0000313" key="2">
    <source>
        <dbReference type="EMBL" id="GIC90994.1"/>
    </source>
</evidence>
<reference evidence="2" key="1">
    <citation type="journal article" date="2015" name="Genome Announc.">
        <title>Draft Genome Sequence of the Pathogenic Filamentous Fungus Aspergillus udagawae Strain IFM 46973T.</title>
        <authorList>
            <person name="Kusuya Y."/>
            <person name="Takahashi-Nakaguchi A."/>
            <person name="Takahashi H."/>
            <person name="Yaguchi T."/>
        </authorList>
    </citation>
    <scope>NUCLEOTIDE SEQUENCE</scope>
    <source>
        <strain evidence="2">IFM 46973</strain>
    </source>
</reference>
<organism evidence="2 3">
    <name type="scientific">Aspergillus udagawae</name>
    <dbReference type="NCBI Taxonomy" id="91492"/>
    <lineage>
        <taxon>Eukaryota</taxon>
        <taxon>Fungi</taxon>
        <taxon>Dikarya</taxon>
        <taxon>Ascomycota</taxon>
        <taxon>Pezizomycotina</taxon>
        <taxon>Eurotiomycetes</taxon>
        <taxon>Eurotiomycetidae</taxon>
        <taxon>Eurotiales</taxon>
        <taxon>Aspergillaceae</taxon>
        <taxon>Aspergillus</taxon>
        <taxon>Aspergillus subgen. Fumigati</taxon>
    </lineage>
</organism>
<reference evidence="2" key="2">
    <citation type="submission" date="2021-01" db="EMBL/GenBank/DDBJ databases">
        <title>Pan-genome distribution and transcriptional activeness of fungal secondary metabolism genes in Aspergillus section Fumigati.</title>
        <authorList>
            <person name="Takahashi H."/>
            <person name="Umemura M."/>
            <person name="Ninomiya A."/>
            <person name="Kusuya Y."/>
            <person name="Urayama S."/>
            <person name="Shimizu M."/>
            <person name="Watanabe A."/>
            <person name="Kamei K."/>
            <person name="Yaguchi T."/>
            <person name="Hagiwara D."/>
        </authorList>
    </citation>
    <scope>NUCLEOTIDE SEQUENCE</scope>
    <source>
        <strain evidence="2">IFM 46973</strain>
    </source>
</reference>
<evidence type="ECO:0000313" key="3">
    <source>
        <dbReference type="Proteomes" id="UP000036893"/>
    </source>
</evidence>
<feature type="region of interest" description="Disordered" evidence="1">
    <location>
        <begin position="234"/>
        <end position="256"/>
    </location>
</feature>
<protein>
    <submittedName>
        <fullName evidence="2">Uncharacterized protein</fullName>
    </submittedName>
</protein>
<dbReference type="EMBL" id="BBXM02000005">
    <property type="protein sequence ID" value="GIC90994.1"/>
    <property type="molecule type" value="Genomic_DNA"/>
</dbReference>
<accession>A0A8E0QX82</accession>
<gene>
    <name evidence="2" type="ORF">Aud_007433</name>
</gene>
<evidence type="ECO:0000256" key="1">
    <source>
        <dbReference type="SAM" id="MobiDB-lite"/>
    </source>
</evidence>
<proteinExistence type="predicted"/>
<dbReference type="RefSeq" id="XP_043148260.1">
    <property type="nucleotide sequence ID" value="XM_043292325.1"/>
</dbReference>
<dbReference type="AlphaFoldDB" id="A0A8E0QX82"/>
<comment type="caution">
    <text evidence="2">The sequence shown here is derived from an EMBL/GenBank/DDBJ whole genome shotgun (WGS) entry which is preliminary data.</text>
</comment>
<dbReference type="GeneID" id="66994910"/>
<name>A0A8E0QX82_9EURO</name>
<dbReference type="Proteomes" id="UP000036893">
    <property type="component" value="Unassembled WGS sequence"/>
</dbReference>